<evidence type="ECO:0000256" key="1">
    <source>
        <dbReference type="ARBA" id="ARBA00001974"/>
    </source>
</evidence>
<dbReference type="Proteomes" id="UP000823937">
    <property type="component" value="Unassembled WGS sequence"/>
</dbReference>
<keyword evidence="3" id="KW-0560">Oxidoreductase</keyword>
<dbReference type="InterPro" id="IPR036188">
    <property type="entry name" value="FAD/NAD-bd_sf"/>
</dbReference>
<dbReference type="InterPro" id="IPR023856">
    <property type="entry name" value="Bdr"/>
</dbReference>
<dbReference type="PRINTS" id="PR00368">
    <property type="entry name" value="FADPNR"/>
</dbReference>
<dbReference type="SUPFAM" id="SSF51905">
    <property type="entry name" value="FAD/NAD(P)-binding domain"/>
    <property type="match status" value="1"/>
</dbReference>
<comment type="cofactor">
    <cofactor evidence="1">
        <name>FAD</name>
        <dbReference type="ChEBI" id="CHEBI:57692"/>
    </cofactor>
</comment>
<dbReference type="PANTHER" id="PTHR48105">
    <property type="entry name" value="THIOREDOXIN REDUCTASE 1-RELATED-RELATED"/>
    <property type="match status" value="1"/>
</dbReference>
<comment type="caution">
    <text evidence="4">The sequence shown here is derived from an EMBL/GenBank/DDBJ whole genome shotgun (WGS) entry which is preliminary data.</text>
</comment>
<sequence>MKEKIIIVGAGPCGLSTALYLKEAGYDPLIIDRGNIVHTIYRFPTHQTFFSTSEKLEIGNMPFVSPNSKPVRMEALSYYREVVKRNNLRIHPYEEVIDVQKESTRISVTTLKNGHQHVYEASFVVMATGYYDQPQWMGIKGEHLEKVSHYFKEAHPYFGTDVAVIGGKNSAVDAALELYHAGANVTVFYRGKDYSPSIKPWILPEFDSLVQKGEIQMHFNVNVLEIKETTMIYELDGKQYSIPNDFIFAMTGYKPNISFLEKCHIQIDKETGRPIKNDATFETNIENIYVAGVIISGYNGNETFIENGRFHGGKIAAAIIEKCKK</sequence>
<proteinExistence type="predicted"/>
<accession>A0A9D1PQ17</accession>
<organism evidence="4 5">
    <name type="scientific">Candidatus Pseudogracilibacillus intestinigallinarum</name>
    <dbReference type="NCBI Taxonomy" id="2838742"/>
    <lineage>
        <taxon>Bacteria</taxon>
        <taxon>Bacillati</taxon>
        <taxon>Bacillota</taxon>
        <taxon>Bacilli</taxon>
        <taxon>Bacillales</taxon>
        <taxon>Bacillaceae</taxon>
        <taxon>Pseudogracilibacillus</taxon>
    </lineage>
</organism>
<dbReference type="EMBL" id="DXHX01000143">
    <property type="protein sequence ID" value="HIV75439.1"/>
    <property type="molecule type" value="Genomic_DNA"/>
</dbReference>
<dbReference type="PRINTS" id="PR00469">
    <property type="entry name" value="PNDRDTASEII"/>
</dbReference>
<name>A0A9D1PQ17_9BACI</name>
<keyword evidence="2" id="KW-0285">Flavoprotein</keyword>
<dbReference type="NCBIfam" id="TIGR04018">
    <property type="entry name" value="Bthiol_YpdA"/>
    <property type="match status" value="1"/>
</dbReference>
<dbReference type="Pfam" id="PF13738">
    <property type="entry name" value="Pyr_redox_3"/>
    <property type="match status" value="1"/>
</dbReference>
<gene>
    <name evidence="4" type="ORF">H9895_10195</name>
</gene>
<dbReference type="InterPro" id="IPR050097">
    <property type="entry name" value="Ferredoxin-NADP_redctase_2"/>
</dbReference>
<reference evidence="4" key="2">
    <citation type="submission" date="2021-04" db="EMBL/GenBank/DDBJ databases">
        <authorList>
            <person name="Gilroy R."/>
        </authorList>
    </citation>
    <scope>NUCLEOTIDE SEQUENCE</scope>
    <source>
        <strain evidence="4">CHK169-2315</strain>
    </source>
</reference>
<dbReference type="GO" id="GO:0016491">
    <property type="term" value="F:oxidoreductase activity"/>
    <property type="evidence" value="ECO:0007669"/>
    <property type="project" value="UniProtKB-KW"/>
</dbReference>
<protein>
    <submittedName>
        <fullName evidence="4">YpdA family putative bacillithiol disulfide reductase</fullName>
    </submittedName>
</protein>
<dbReference type="AlphaFoldDB" id="A0A9D1PQ17"/>
<evidence type="ECO:0000256" key="3">
    <source>
        <dbReference type="ARBA" id="ARBA00023002"/>
    </source>
</evidence>
<reference evidence="4" key="1">
    <citation type="journal article" date="2021" name="PeerJ">
        <title>Extensive microbial diversity within the chicken gut microbiome revealed by metagenomics and culture.</title>
        <authorList>
            <person name="Gilroy R."/>
            <person name="Ravi A."/>
            <person name="Getino M."/>
            <person name="Pursley I."/>
            <person name="Horton D.L."/>
            <person name="Alikhan N.F."/>
            <person name="Baker D."/>
            <person name="Gharbi K."/>
            <person name="Hall N."/>
            <person name="Watson M."/>
            <person name="Adriaenssens E.M."/>
            <person name="Foster-Nyarko E."/>
            <person name="Jarju S."/>
            <person name="Secka A."/>
            <person name="Antonio M."/>
            <person name="Oren A."/>
            <person name="Chaudhuri R.R."/>
            <person name="La Ragione R."/>
            <person name="Hildebrand F."/>
            <person name="Pallen M.J."/>
        </authorList>
    </citation>
    <scope>NUCLEOTIDE SEQUENCE</scope>
    <source>
        <strain evidence="4">CHK169-2315</strain>
    </source>
</reference>
<evidence type="ECO:0000256" key="2">
    <source>
        <dbReference type="ARBA" id="ARBA00022630"/>
    </source>
</evidence>
<evidence type="ECO:0000313" key="4">
    <source>
        <dbReference type="EMBL" id="HIV75439.1"/>
    </source>
</evidence>
<dbReference type="Gene3D" id="3.50.50.60">
    <property type="entry name" value="FAD/NAD(P)-binding domain"/>
    <property type="match status" value="2"/>
</dbReference>
<evidence type="ECO:0000313" key="5">
    <source>
        <dbReference type="Proteomes" id="UP000823937"/>
    </source>
</evidence>